<evidence type="ECO:0000313" key="2">
    <source>
        <dbReference type="Proteomes" id="UP000196239"/>
    </source>
</evidence>
<keyword evidence="2" id="KW-1185">Reference proteome</keyword>
<organism evidence="1 2">
    <name type="scientific">Nitrosotalea devaniterrae</name>
    <dbReference type="NCBI Taxonomy" id="1078905"/>
    <lineage>
        <taxon>Archaea</taxon>
        <taxon>Nitrososphaerota</taxon>
        <taxon>Nitrososphaeria</taxon>
        <taxon>Nitrosotaleales</taxon>
        <taxon>Nitrosotaleaceae</taxon>
        <taxon>Nitrosotalea</taxon>
    </lineage>
</organism>
<protein>
    <submittedName>
        <fullName evidence="1">Uncharacterized protein</fullName>
    </submittedName>
</protein>
<dbReference type="EMBL" id="LN890280">
    <property type="protein sequence ID" value="CUR51824.1"/>
    <property type="molecule type" value="Genomic_DNA"/>
</dbReference>
<name>A0A128A382_9ARCH</name>
<dbReference type="Proteomes" id="UP000196239">
    <property type="component" value="Chromosome 1"/>
</dbReference>
<proteinExistence type="predicted"/>
<gene>
    <name evidence="1" type="ORF">NDEV_1059</name>
</gene>
<evidence type="ECO:0000313" key="1">
    <source>
        <dbReference type="EMBL" id="CUR51824.1"/>
    </source>
</evidence>
<reference evidence="2" key="1">
    <citation type="submission" date="2015-10" db="EMBL/GenBank/DDBJ databases">
        <authorList>
            <person name="Lehtovirta-Morley L.E."/>
            <person name="Vieille C."/>
        </authorList>
    </citation>
    <scope>NUCLEOTIDE SEQUENCE [LARGE SCALE GENOMIC DNA]</scope>
</reference>
<accession>A0A128A382</accession>
<dbReference type="AlphaFoldDB" id="A0A128A382"/>
<sequence length="219" mass="25110">MDLEKFTEDVYTVAEKLTVGQTPEIKSRINFVRERLIEMYKKNLVKINHSVLEIICASNLISHGYTVDIEKQLSNILVCDVFATKGDGTFIMEIETGFTPPDHALDTIDYYVARISSKIARYSKHCSKFALATPVVGILPIPKLFLKPPSDRKMEEVQRIKNLVDRFYKNPPIEIEDILNARLHSIYLINIDKGFAKQLDPYTYLDLAEKLQDVSELDL</sequence>
<dbReference type="KEGG" id="ndv:NDEV_1059"/>